<organism evidence="2 3">
    <name type="scientific">Thelohanellus kitauei</name>
    <name type="common">Myxosporean</name>
    <dbReference type="NCBI Taxonomy" id="669202"/>
    <lineage>
        <taxon>Eukaryota</taxon>
        <taxon>Metazoa</taxon>
        <taxon>Cnidaria</taxon>
        <taxon>Myxozoa</taxon>
        <taxon>Myxosporea</taxon>
        <taxon>Bivalvulida</taxon>
        <taxon>Platysporina</taxon>
        <taxon>Myxobolidae</taxon>
        <taxon>Thelohanellus</taxon>
    </lineage>
</organism>
<protein>
    <submittedName>
        <fullName evidence="2">Uncharacterized protein</fullName>
    </submittedName>
</protein>
<feature type="region of interest" description="Disordered" evidence="1">
    <location>
        <begin position="194"/>
        <end position="221"/>
    </location>
</feature>
<dbReference type="AlphaFoldDB" id="A0A0C2N500"/>
<sequence length="221" mass="25591">MGTIPLNGCKCKGVEKFYKRLVVYHPKKEPLIFGLSEIEIMFASKLDTDTWKAVFLQRGQYIGDNILVDGVDLYGLSPEFVATIEKFYYFVDKYLNVVMNTLVNLSVKYSINILVYQEFLLEIDEDKKIYVEKQFFRYEMIKKSLDIVEQHITVHKPRPMAGIYVPPDAQISAMPKMYDDTDLEATKKHSKNLVSISEDESTRKSKAKSNRSKSSVFKKNK</sequence>
<keyword evidence="3" id="KW-1185">Reference proteome</keyword>
<accession>A0A0C2N500</accession>
<feature type="compositionally biased region" description="Basic residues" evidence="1">
    <location>
        <begin position="204"/>
        <end position="221"/>
    </location>
</feature>
<reference evidence="2 3" key="1">
    <citation type="journal article" date="2014" name="Genome Biol. Evol.">
        <title>The genome of the myxosporean Thelohanellus kitauei shows adaptations to nutrient acquisition within its fish host.</title>
        <authorList>
            <person name="Yang Y."/>
            <person name="Xiong J."/>
            <person name="Zhou Z."/>
            <person name="Huo F."/>
            <person name="Miao W."/>
            <person name="Ran C."/>
            <person name="Liu Y."/>
            <person name="Zhang J."/>
            <person name="Feng J."/>
            <person name="Wang M."/>
            <person name="Wang M."/>
            <person name="Wang L."/>
            <person name="Yao B."/>
        </authorList>
    </citation>
    <scope>NUCLEOTIDE SEQUENCE [LARGE SCALE GENOMIC DNA]</scope>
    <source>
        <strain evidence="2">Wuqing</strain>
    </source>
</reference>
<proteinExistence type="predicted"/>
<evidence type="ECO:0000313" key="3">
    <source>
        <dbReference type="Proteomes" id="UP000031668"/>
    </source>
</evidence>
<comment type="caution">
    <text evidence="2">The sequence shown here is derived from an EMBL/GenBank/DDBJ whole genome shotgun (WGS) entry which is preliminary data.</text>
</comment>
<dbReference type="OrthoDB" id="10613445at2759"/>
<gene>
    <name evidence="2" type="ORF">RF11_01537</name>
</gene>
<dbReference type="Proteomes" id="UP000031668">
    <property type="component" value="Unassembled WGS sequence"/>
</dbReference>
<evidence type="ECO:0000313" key="2">
    <source>
        <dbReference type="EMBL" id="KII68972.1"/>
    </source>
</evidence>
<name>A0A0C2N500_THEKT</name>
<evidence type="ECO:0000256" key="1">
    <source>
        <dbReference type="SAM" id="MobiDB-lite"/>
    </source>
</evidence>
<dbReference type="EMBL" id="JWZT01002658">
    <property type="protein sequence ID" value="KII68972.1"/>
    <property type="molecule type" value="Genomic_DNA"/>
</dbReference>